<dbReference type="Proteomes" id="UP000800092">
    <property type="component" value="Unassembled WGS sequence"/>
</dbReference>
<dbReference type="InterPro" id="IPR007763">
    <property type="entry name" value="NDUFA12"/>
</dbReference>
<keyword evidence="4" id="KW-1185">Reference proteome</keyword>
<feature type="region of interest" description="Disordered" evidence="2">
    <location>
        <begin position="111"/>
        <end position="220"/>
    </location>
</feature>
<dbReference type="PANTHER" id="PTHR32470:SF2">
    <property type="entry name" value="NADH DEHYDROGENASE [UBIQUINONE] 1 ALPHA SUBCOMPLEX ASSEMBLY FACTOR 2"/>
    <property type="match status" value="1"/>
</dbReference>
<sequence>MSSGPGLVQRLWCKWASLKLPWRRKWLCGSDLHGNTFWEFKDALNSNRFRRIVRYNRKTHYADVQISPQWIQWLRQTRADAPSHLEQQQDLMRQARMKQLAAAADERWASIPSYRDSPQLQQPRPAMEPKDQGGYGNKIEGGVVEANGENMEGVRSMAAGQEELGGEVEPNTNSDHDSQSGKKPARRRDRQQEVKSPWTKAGGGDSWQPQSWTPDVAQRR</sequence>
<dbReference type="GO" id="GO:0005739">
    <property type="term" value="C:mitochondrion"/>
    <property type="evidence" value="ECO:0007669"/>
    <property type="project" value="TreeGrafter"/>
</dbReference>
<evidence type="ECO:0000313" key="3">
    <source>
        <dbReference type="EMBL" id="KAF2231700.1"/>
    </source>
</evidence>
<dbReference type="AlphaFoldDB" id="A0A6A6H1W5"/>
<dbReference type="InterPro" id="IPR052618">
    <property type="entry name" value="ComplexI_NDUFA12"/>
</dbReference>
<dbReference type="GO" id="GO:0032981">
    <property type="term" value="P:mitochondrial respiratory chain complex I assembly"/>
    <property type="evidence" value="ECO:0007669"/>
    <property type="project" value="TreeGrafter"/>
</dbReference>
<reference evidence="3" key="1">
    <citation type="journal article" date="2020" name="Stud. Mycol.">
        <title>101 Dothideomycetes genomes: a test case for predicting lifestyles and emergence of pathogens.</title>
        <authorList>
            <person name="Haridas S."/>
            <person name="Albert R."/>
            <person name="Binder M."/>
            <person name="Bloem J."/>
            <person name="Labutti K."/>
            <person name="Salamov A."/>
            <person name="Andreopoulos B."/>
            <person name="Baker S."/>
            <person name="Barry K."/>
            <person name="Bills G."/>
            <person name="Bluhm B."/>
            <person name="Cannon C."/>
            <person name="Castanera R."/>
            <person name="Culley D."/>
            <person name="Daum C."/>
            <person name="Ezra D."/>
            <person name="Gonzalez J."/>
            <person name="Henrissat B."/>
            <person name="Kuo A."/>
            <person name="Liang C."/>
            <person name="Lipzen A."/>
            <person name="Lutzoni F."/>
            <person name="Magnuson J."/>
            <person name="Mondo S."/>
            <person name="Nolan M."/>
            <person name="Ohm R."/>
            <person name="Pangilinan J."/>
            <person name="Park H.-J."/>
            <person name="Ramirez L."/>
            <person name="Alfaro M."/>
            <person name="Sun H."/>
            <person name="Tritt A."/>
            <person name="Yoshinaga Y."/>
            <person name="Zwiers L.-H."/>
            <person name="Turgeon B."/>
            <person name="Goodwin S."/>
            <person name="Spatafora J."/>
            <person name="Crous P."/>
            <person name="Grigoriev I."/>
        </authorList>
    </citation>
    <scope>NUCLEOTIDE SEQUENCE</scope>
    <source>
        <strain evidence="3">Tuck. ex Michener</strain>
    </source>
</reference>
<evidence type="ECO:0000313" key="4">
    <source>
        <dbReference type="Proteomes" id="UP000800092"/>
    </source>
</evidence>
<proteinExistence type="inferred from homology"/>
<evidence type="ECO:0000256" key="1">
    <source>
        <dbReference type="ARBA" id="ARBA00007355"/>
    </source>
</evidence>
<dbReference type="Pfam" id="PF05071">
    <property type="entry name" value="NDUFA12"/>
    <property type="match status" value="1"/>
</dbReference>
<dbReference type="EMBL" id="ML991823">
    <property type="protein sequence ID" value="KAF2231700.1"/>
    <property type="molecule type" value="Genomic_DNA"/>
</dbReference>
<dbReference type="OrthoDB" id="10255576at2759"/>
<protein>
    <submittedName>
        <fullName evidence="3">Uncharacterized protein</fullName>
    </submittedName>
</protein>
<gene>
    <name evidence="3" type="ORF">EV356DRAFT_451405</name>
</gene>
<dbReference type="PANTHER" id="PTHR32470">
    <property type="entry name" value="ADH DEHYDROGENASE [UBIQUINONE] 1 ALPHA SUBCOMPLEX ASSEMBLY FACTOR 2"/>
    <property type="match status" value="1"/>
</dbReference>
<name>A0A6A6H1W5_VIRVR</name>
<organism evidence="3 4">
    <name type="scientific">Viridothelium virens</name>
    <name type="common">Speckled blister lichen</name>
    <name type="synonym">Trypethelium virens</name>
    <dbReference type="NCBI Taxonomy" id="1048519"/>
    <lineage>
        <taxon>Eukaryota</taxon>
        <taxon>Fungi</taxon>
        <taxon>Dikarya</taxon>
        <taxon>Ascomycota</taxon>
        <taxon>Pezizomycotina</taxon>
        <taxon>Dothideomycetes</taxon>
        <taxon>Dothideomycetes incertae sedis</taxon>
        <taxon>Trypetheliales</taxon>
        <taxon>Trypetheliaceae</taxon>
        <taxon>Viridothelium</taxon>
    </lineage>
</organism>
<dbReference type="GO" id="GO:0045271">
    <property type="term" value="C:respiratory chain complex I"/>
    <property type="evidence" value="ECO:0007669"/>
    <property type="project" value="InterPro"/>
</dbReference>
<accession>A0A6A6H1W5</accession>
<comment type="similarity">
    <text evidence="1">Belongs to the complex I NDUFA12 subunit family.</text>
</comment>
<evidence type="ECO:0000256" key="2">
    <source>
        <dbReference type="SAM" id="MobiDB-lite"/>
    </source>
</evidence>